<dbReference type="InterPro" id="IPR002327">
    <property type="entry name" value="Cyt_c_1A/1B"/>
</dbReference>
<comment type="caution">
    <text evidence="6">The sequence shown here is derived from an EMBL/GenBank/DDBJ whole genome shotgun (WGS) entry which is preliminary data.</text>
</comment>
<evidence type="ECO:0000313" key="6">
    <source>
        <dbReference type="EMBL" id="MFC2998613.1"/>
    </source>
</evidence>
<evidence type="ECO:0000313" key="7">
    <source>
        <dbReference type="Proteomes" id="UP001595420"/>
    </source>
</evidence>
<evidence type="ECO:0000256" key="4">
    <source>
        <dbReference type="SAM" id="SignalP"/>
    </source>
</evidence>
<feature type="domain" description="Cytochrome c" evidence="5">
    <location>
        <begin position="24"/>
        <end position="126"/>
    </location>
</feature>
<keyword evidence="4" id="KW-0732">Signal</keyword>
<sequence>MRRLTLTLATALALAPFAAKAQDGDAAAGQRVFNQCRACHTINEGGRNGVGPNLHGIVGRAAGSIEGFRYSQNMQEWRQGQTWTEANLRTYLANPKDLLPRGSMSFAGLRNPQQLNDLIAYLKTNP</sequence>
<organism evidence="6 7">
    <name type="scientific">Falsiroseomonas tokyonensis</name>
    <dbReference type="NCBI Taxonomy" id="430521"/>
    <lineage>
        <taxon>Bacteria</taxon>
        <taxon>Pseudomonadati</taxon>
        <taxon>Pseudomonadota</taxon>
        <taxon>Alphaproteobacteria</taxon>
        <taxon>Acetobacterales</taxon>
        <taxon>Roseomonadaceae</taxon>
        <taxon>Falsiroseomonas</taxon>
    </lineage>
</organism>
<proteinExistence type="predicted"/>
<dbReference type="PANTHER" id="PTHR11961">
    <property type="entry name" value="CYTOCHROME C"/>
    <property type="match status" value="1"/>
</dbReference>
<name>A0ABV7BMX8_9PROT</name>
<keyword evidence="7" id="KW-1185">Reference proteome</keyword>
<dbReference type="InterPro" id="IPR009056">
    <property type="entry name" value="Cyt_c-like_dom"/>
</dbReference>
<evidence type="ECO:0000256" key="1">
    <source>
        <dbReference type="ARBA" id="ARBA00022723"/>
    </source>
</evidence>
<evidence type="ECO:0000256" key="2">
    <source>
        <dbReference type="ARBA" id="ARBA00023004"/>
    </source>
</evidence>
<dbReference type="Pfam" id="PF00034">
    <property type="entry name" value="Cytochrom_C"/>
    <property type="match status" value="1"/>
</dbReference>
<dbReference type="RefSeq" id="WP_216834056.1">
    <property type="nucleotide sequence ID" value="NZ_JAFNJS010000001.1"/>
</dbReference>
<dbReference type="EMBL" id="JBHRSB010000001">
    <property type="protein sequence ID" value="MFC2998613.1"/>
    <property type="molecule type" value="Genomic_DNA"/>
</dbReference>
<feature type="chain" id="PRO_5047302717" evidence="4">
    <location>
        <begin position="22"/>
        <end position="126"/>
    </location>
</feature>
<keyword evidence="1 3" id="KW-0479">Metal-binding</keyword>
<evidence type="ECO:0000256" key="3">
    <source>
        <dbReference type="PROSITE-ProRule" id="PRU00433"/>
    </source>
</evidence>
<reference evidence="7" key="1">
    <citation type="journal article" date="2019" name="Int. J. Syst. Evol. Microbiol.">
        <title>The Global Catalogue of Microorganisms (GCM) 10K type strain sequencing project: providing services to taxonomists for standard genome sequencing and annotation.</title>
        <authorList>
            <consortium name="The Broad Institute Genomics Platform"/>
            <consortium name="The Broad Institute Genome Sequencing Center for Infectious Disease"/>
            <person name="Wu L."/>
            <person name="Ma J."/>
        </authorList>
    </citation>
    <scope>NUCLEOTIDE SEQUENCE [LARGE SCALE GENOMIC DNA]</scope>
    <source>
        <strain evidence="7">CGMCC 1.16855</strain>
    </source>
</reference>
<evidence type="ECO:0000259" key="5">
    <source>
        <dbReference type="PROSITE" id="PS51007"/>
    </source>
</evidence>
<keyword evidence="3" id="KW-0349">Heme</keyword>
<keyword evidence="2 3" id="KW-0408">Iron</keyword>
<protein>
    <submittedName>
        <fullName evidence="6">C-type cytochrome</fullName>
    </submittedName>
</protein>
<dbReference type="Proteomes" id="UP001595420">
    <property type="component" value="Unassembled WGS sequence"/>
</dbReference>
<dbReference type="PROSITE" id="PS51007">
    <property type="entry name" value="CYTC"/>
    <property type="match status" value="1"/>
</dbReference>
<accession>A0ABV7BMX8</accession>
<gene>
    <name evidence="6" type="ORF">ACFOD3_01840</name>
</gene>
<feature type="signal peptide" evidence="4">
    <location>
        <begin position="1"/>
        <end position="21"/>
    </location>
</feature>